<evidence type="ECO:0000313" key="2">
    <source>
        <dbReference type="EMBL" id="KAG2302210.1"/>
    </source>
</evidence>
<dbReference type="OrthoDB" id="1736084at2759"/>
<organism evidence="2 3">
    <name type="scientific">Brassica carinata</name>
    <name type="common">Ethiopian mustard</name>
    <name type="synonym">Abyssinian cabbage</name>
    <dbReference type="NCBI Taxonomy" id="52824"/>
    <lineage>
        <taxon>Eukaryota</taxon>
        <taxon>Viridiplantae</taxon>
        <taxon>Streptophyta</taxon>
        <taxon>Embryophyta</taxon>
        <taxon>Tracheophyta</taxon>
        <taxon>Spermatophyta</taxon>
        <taxon>Magnoliopsida</taxon>
        <taxon>eudicotyledons</taxon>
        <taxon>Gunneridae</taxon>
        <taxon>Pentapetalae</taxon>
        <taxon>rosids</taxon>
        <taxon>malvids</taxon>
        <taxon>Brassicales</taxon>
        <taxon>Brassicaceae</taxon>
        <taxon>Brassiceae</taxon>
        <taxon>Brassica</taxon>
    </lineage>
</organism>
<dbReference type="InterPro" id="IPR036691">
    <property type="entry name" value="Endo/exonu/phosph_ase_sf"/>
</dbReference>
<sequence length="399" mass="45380">MCAKHFFWNIRGLNDPVKHQPFCDWLSKYKPIFGALLETHIKEPNLSSLMPKLCRGWNYLSNHASDDDGRIVIVWKYPAVLKRVHESRQSVTCEVSLPSASPFHYTAVYADNSYQERSDLWVELTDVCSSFSLYSSPWMIAGDFNEILHHSEHSSHLLNYITNPMAEFRDCLQQLGVFDLRFSGPLHTWTNSCPVSPIAKKLDRLLINNNILSIFPNAFASFLPPLPSDHTPCLTDLAFQLPKVGTQPFRFLNYLTKHPTFHLVVSRAWTEAGGTAANLTSLCWKLKCIKKDLRALNKQNFSNIQKRVLETNSLLQLAQGDLNTTYFFRICQTRASYNAIRSFILLTGEVITDPIAMSNHAVNHFFSILGQRSQAATSLTSDPEWFNALSHFRVAPSLP</sequence>
<feature type="domain" description="Endonuclease/exonuclease/phosphatase" evidence="1">
    <location>
        <begin position="8"/>
        <end position="230"/>
    </location>
</feature>
<dbReference type="PANTHER" id="PTHR33710">
    <property type="entry name" value="BNAC02G09200D PROTEIN"/>
    <property type="match status" value="1"/>
</dbReference>
<comment type="caution">
    <text evidence="2">The sequence shown here is derived from an EMBL/GenBank/DDBJ whole genome shotgun (WGS) entry which is preliminary data.</text>
</comment>
<gene>
    <name evidence="2" type="ORF">Bca52824_030861</name>
</gene>
<dbReference type="Proteomes" id="UP000886595">
    <property type="component" value="Unassembled WGS sequence"/>
</dbReference>
<dbReference type="Pfam" id="PF03372">
    <property type="entry name" value="Exo_endo_phos"/>
    <property type="match status" value="1"/>
</dbReference>
<protein>
    <recommendedName>
        <fullName evidence="1">Endonuclease/exonuclease/phosphatase domain-containing protein</fullName>
    </recommendedName>
</protein>
<accession>A0A8X7S968</accession>
<evidence type="ECO:0000313" key="3">
    <source>
        <dbReference type="Proteomes" id="UP000886595"/>
    </source>
</evidence>
<reference evidence="2 3" key="1">
    <citation type="submission" date="2020-02" db="EMBL/GenBank/DDBJ databases">
        <authorList>
            <person name="Ma Q."/>
            <person name="Huang Y."/>
            <person name="Song X."/>
            <person name="Pei D."/>
        </authorList>
    </citation>
    <scope>NUCLEOTIDE SEQUENCE [LARGE SCALE GENOMIC DNA]</scope>
    <source>
        <strain evidence="2">Sxm20200214</strain>
        <tissue evidence="2">Leaf</tissue>
    </source>
</reference>
<dbReference type="InterPro" id="IPR005135">
    <property type="entry name" value="Endo/exonuclease/phosphatase"/>
</dbReference>
<dbReference type="PANTHER" id="PTHR33710:SF77">
    <property type="entry name" value="DNASE I-LIKE SUPERFAMILY PROTEIN"/>
    <property type="match status" value="1"/>
</dbReference>
<name>A0A8X7S968_BRACI</name>
<dbReference type="GO" id="GO:0003824">
    <property type="term" value="F:catalytic activity"/>
    <property type="evidence" value="ECO:0007669"/>
    <property type="project" value="InterPro"/>
</dbReference>
<dbReference type="AlphaFoldDB" id="A0A8X7S968"/>
<proteinExistence type="predicted"/>
<dbReference type="EMBL" id="JAAMPC010000007">
    <property type="protein sequence ID" value="KAG2302210.1"/>
    <property type="molecule type" value="Genomic_DNA"/>
</dbReference>
<evidence type="ECO:0000259" key="1">
    <source>
        <dbReference type="Pfam" id="PF03372"/>
    </source>
</evidence>
<dbReference type="SUPFAM" id="SSF56219">
    <property type="entry name" value="DNase I-like"/>
    <property type="match status" value="1"/>
</dbReference>
<keyword evidence="3" id="KW-1185">Reference proteome</keyword>
<dbReference type="Gene3D" id="3.60.10.10">
    <property type="entry name" value="Endonuclease/exonuclease/phosphatase"/>
    <property type="match status" value="1"/>
</dbReference>